<feature type="region of interest" description="Disordered" evidence="1">
    <location>
        <begin position="1"/>
        <end position="105"/>
    </location>
</feature>
<name>A0ABQ7CTX8_BRACR</name>
<dbReference type="Proteomes" id="UP000266723">
    <property type="component" value="Unassembled WGS sequence"/>
</dbReference>
<dbReference type="EMBL" id="QGKV02000759">
    <property type="protein sequence ID" value="KAF3562578.1"/>
    <property type="molecule type" value="Genomic_DNA"/>
</dbReference>
<proteinExistence type="predicted"/>
<reference evidence="2 3" key="1">
    <citation type="journal article" date="2020" name="BMC Genomics">
        <title>Intraspecific diversification of the crop wild relative Brassica cretica Lam. using demographic model selection.</title>
        <authorList>
            <person name="Kioukis A."/>
            <person name="Michalopoulou V.A."/>
            <person name="Briers L."/>
            <person name="Pirintsos S."/>
            <person name="Studholme D.J."/>
            <person name="Pavlidis P."/>
            <person name="Sarris P.F."/>
        </authorList>
    </citation>
    <scope>NUCLEOTIDE SEQUENCE [LARGE SCALE GENOMIC DNA]</scope>
    <source>
        <strain evidence="3">cv. PFS-1207/04</strain>
    </source>
</reference>
<evidence type="ECO:0000313" key="3">
    <source>
        <dbReference type="Proteomes" id="UP000266723"/>
    </source>
</evidence>
<gene>
    <name evidence="2" type="ORF">DY000_02012360</name>
</gene>
<evidence type="ECO:0000256" key="1">
    <source>
        <dbReference type="SAM" id="MobiDB-lite"/>
    </source>
</evidence>
<protein>
    <submittedName>
        <fullName evidence="2">Uncharacterized protein</fullName>
    </submittedName>
</protein>
<evidence type="ECO:0000313" key="2">
    <source>
        <dbReference type="EMBL" id="KAF3562578.1"/>
    </source>
</evidence>
<feature type="compositionally biased region" description="Basic and acidic residues" evidence="1">
    <location>
        <begin position="1"/>
        <end position="12"/>
    </location>
</feature>
<accession>A0ABQ7CTX8</accession>
<comment type="caution">
    <text evidence="2">The sequence shown here is derived from an EMBL/GenBank/DDBJ whole genome shotgun (WGS) entry which is preliminary data.</text>
</comment>
<sequence length="289" mass="31894">MDPPDKNPDPDILKLSGYPIRSRPSCRETHRNHHRSSTQITTDPPPINPSPIETTTDPPPIIQTTTDPPPIETTTVRSKGSKPPPIETTTVRRKGSKPPPIETTTVSLSSRVLRDRGRIETHHQWKSNTKADDSSVPRFLCRSILQIFSVPRRDVVGIVAKLSKLSEVTGAIEAIDVTDPENKNGFYSGSAGSNEADQRRVTWKCLKLVLIASPAGVKTAKAASANKPIVDKEAALKFQTMCSIKEKDLGLKERLSKMDLLNNLISKNEPLSEKEEALKTKLLTEMLDN</sequence>
<keyword evidence="3" id="KW-1185">Reference proteome</keyword>
<organism evidence="2 3">
    <name type="scientific">Brassica cretica</name>
    <name type="common">Mustard</name>
    <dbReference type="NCBI Taxonomy" id="69181"/>
    <lineage>
        <taxon>Eukaryota</taxon>
        <taxon>Viridiplantae</taxon>
        <taxon>Streptophyta</taxon>
        <taxon>Embryophyta</taxon>
        <taxon>Tracheophyta</taxon>
        <taxon>Spermatophyta</taxon>
        <taxon>Magnoliopsida</taxon>
        <taxon>eudicotyledons</taxon>
        <taxon>Gunneridae</taxon>
        <taxon>Pentapetalae</taxon>
        <taxon>rosids</taxon>
        <taxon>malvids</taxon>
        <taxon>Brassicales</taxon>
        <taxon>Brassicaceae</taxon>
        <taxon>Brassiceae</taxon>
        <taxon>Brassica</taxon>
    </lineage>
</organism>
<feature type="compositionally biased region" description="Pro residues" evidence="1">
    <location>
        <begin position="57"/>
        <end position="71"/>
    </location>
</feature>